<protein>
    <submittedName>
        <fullName evidence="5">Copine-8</fullName>
    </submittedName>
</protein>
<dbReference type="CDD" id="cd04047">
    <property type="entry name" value="C2B_Copine"/>
    <property type="match status" value="1"/>
</dbReference>
<dbReference type="EMBL" id="NIRI02000042">
    <property type="protein sequence ID" value="KAG5448070.1"/>
    <property type="molecule type" value="Genomic_DNA"/>
</dbReference>
<dbReference type="CDD" id="cd04048">
    <property type="entry name" value="C2A_Copine"/>
    <property type="match status" value="1"/>
</dbReference>
<dbReference type="SMART" id="SM00239">
    <property type="entry name" value="C2"/>
    <property type="match status" value="2"/>
</dbReference>
<reference evidence="5 6" key="2">
    <citation type="journal article" date="2021" name="Genomics">
        <title>High-quality reference genome for Clonorchis sinensis.</title>
        <authorList>
            <person name="Young N.D."/>
            <person name="Stroehlein A.J."/>
            <person name="Kinkar L."/>
            <person name="Wang T."/>
            <person name="Sohn W.M."/>
            <person name="Chang B.C.H."/>
            <person name="Kaur P."/>
            <person name="Weisz D."/>
            <person name="Dudchenko O."/>
            <person name="Aiden E.L."/>
            <person name="Korhonen P.K."/>
            <person name="Gasser R.B."/>
        </authorList>
    </citation>
    <scope>NUCLEOTIDE SEQUENCE [LARGE SCALE GENOMIC DNA]</scope>
    <source>
        <strain evidence="5">Cs-k2</strain>
    </source>
</reference>
<dbReference type="InterPro" id="IPR036465">
    <property type="entry name" value="vWFA_dom_sf"/>
</dbReference>
<comment type="caution">
    <text evidence="5">The sequence shown here is derived from an EMBL/GenBank/DDBJ whole genome shotgun (WGS) entry which is preliminary data.</text>
</comment>
<keyword evidence="6" id="KW-1185">Reference proteome</keyword>
<dbReference type="InterPro" id="IPR035892">
    <property type="entry name" value="C2_domain_sf"/>
</dbReference>
<dbReference type="InterPro" id="IPR002035">
    <property type="entry name" value="VWF_A"/>
</dbReference>
<dbReference type="PROSITE" id="PS50004">
    <property type="entry name" value="C2"/>
    <property type="match status" value="2"/>
</dbReference>
<accession>A0A8T1MG12</accession>
<dbReference type="PANTHER" id="PTHR10857">
    <property type="entry name" value="COPINE"/>
    <property type="match status" value="1"/>
</dbReference>
<dbReference type="Pfam" id="PF00168">
    <property type="entry name" value="C2"/>
    <property type="match status" value="2"/>
</dbReference>
<evidence type="ECO:0000256" key="1">
    <source>
        <dbReference type="ARBA" id="ARBA00009048"/>
    </source>
</evidence>
<keyword evidence="2" id="KW-0677">Repeat</keyword>
<comment type="similarity">
    <text evidence="1">Belongs to the copine family.</text>
</comment>
<proteinExistence type="inferred from homology"/>
<feature type="domain" description="C2" evidence="4">
    <location>
        <begin position="1"/>
        <end position="117"/>
    </location>
</feature>
<evidence type="ECO:0000313" key="5">
    <source>
        <dbReference type="EMBL" id="KAG5448070.1"/>
    </source>
</evidence>
<dbReference type="InterPro" id="IPR037768">
    <property type="entry name" value="C2B_Copine"/>
</dbReference>
<dbReference type="AlphaFoldDB" id="A0A8T1MG12"/>
<dbReference type="GO" id="GO:0005886">
    <property type="term" value="C:plasma membrane"/>
    <property type="evidence" value="ECO:0007669"/>
    <property type="project" value="TreeGrafter"/>
</dbReference>
<feature type="compositionally biased region" description="Polar residues" evidence="3">
    <location>
        <begin position="575"/>
        <end position="586"/>
    </location>
</feature>
<dbReference type="Gene3D" id="2.60.40.150">
    <property type="entry name" value="C2 domain"/>
    <property type="match status" value="2"/>
</dbReference>
<feature type="domain" description="C2" evidence="4">
    <location>
        <begin position="120"/>
        <end position="247"/>
    </location>
</feature>
<dbReference type="InterPro" id="IPR010734">
    <property type="entry name" value="Copine_C"/>
</dbReference>
<organism evidence="5 6">
    <name type="scientific">Clonorchis sinensis</name>
    <name type="common">Chinese liver fluke</name>
    <dbReference type="NCBI Taxonomy" id="79923"/>
    <lineage>
        <taxon>Eukaryota</taxon>
        <taxon>Metazoa</taxon>
        <taxon>Spiralia</taxon>
        <taxon>Lophotrochozoa</taxon>
        <taxon>Platyhelminthes</taxon>
        <taxon>Trematoda</taxon>
        <taxon>Digenea</taxon>
        <taxon>Opisthorchiida</taxon>
        <taxon>Opisthorchiata</taxon>
        <taxon>Opisthorchiidae</taxon>
        <taxon>Clonorchis</taxon>
    </lineage>
</organism>
<evidence type="ECO:0000313" key="6">
    <source>
        <dbReference type="Proteomes" id="UP000286415"/>
    </source>
</evidence>
<name>A0A8T1MG12_CLOSI</name>
<evidence type="ECO:0000256" key="2">
    <source>
        <dbReference type="ARBA" id="ARBA00022737"/>
    </source>
</evidence>
<dbReference type="SUPFAM" id="SSF49562">
    <property type="entry name" value="C2 domain (Calcium/lipid-binding domain, CaLB)"/>
    <property type="match status" value="2"/>
</dbReference>
<dbReference type="CDD" id="cd01459">
    <property type="entry name" value="vWA_copine_like"/>
    <property type="match status" value="1"/>
</dbReference>
<reference evidence="5 6" key="1">
    <citation type="journal article" date="2018" name="Biotechnol. Adv.">
        <title>Improved genomic resources and new bioinformatic workflow for the carcinogenic parasite Clonorchis sinensis: Biotechnological implications.</title>
        <authorList>
            <person name="Wang D."/>
            <person name="Korhonen P.K."/>
            <person name="Gasser R.B."/>
            <person name="Young N.D."/>
        </authorList>
    </citation>
    <scope>NUCLEOTIDE SEQUENCE [LARGE SCALE GENOMIC DNA]</scope>
    <source>
        <strain evidence="5">Cs-k2</strain>
    </source>
</reference>
<gene>
    <name evidence="5" type="ORF">CSKR_110800</name>
</gene>
<dbReference type="InterPro" id="IPR045052">
    <property type="entry name" value="Copine"/>
</dbReference>
<evidence type="ECO:0000256" key="3">
    <source>
        <dbReference type="SAM" id="MobiDB-lite"/>
    </source>
</evidence>
<dbReference type="PANTHER" id="PTHR10857:SF106">
    <property type="entry name" value="C2 DOMAIN-CONTAINING PROTEIN"/>
    <property type="match status" value="1"/>
</dbReference>
<feature type="region of interest" description="Disordered" evidence="3">
    <location>
        <begin position="565"/>
        <end position="596"/>
    </location>
</feature>
<dbReference type="FunFam" id="2.60.40.150:FF:000099">
    <property type="entry name" value="Copine 3"/>
    <property type="match status" value="1"/>
</dbReference>
<dbReference type="Pfam" id="PF07002">
    <property type="entry name" value="Copine"/>
    <property type="match status" value="1"/>
</dbReference>
<dbReference type="SMART" id="SM00327">
    <property type="entry name" value="VWA"/>
    <property type="match status" value="1"/>
</dbReference>
<dbReference type="InterPro" id="IPR000008">
    <property type="entry name" value="C2_dom"/>
</dbReference>
<sequence length="596" mass="66192">MTSDETLYTTIELSISCRNLCDTDILSKSDPLVVVFEKTHENSWKELGRTEVIQNTLNPDFVKKIVIEYHFEEQQRLNFAVYDVDSSSDKLEKHDFLGNCEATLGEIASSWKVMKPLKNGPAEKCGSIIVVADEVSSCKDELILDISGKGLDRKDLFGSSDPFLAFYRINEDGSRTIVHRTEEIRNTLNPNWKQMVLPTRVLVNGDHDRQLIISCLDWNRSGREALIGEASTTVNELLRIYHSDLRILNNKMNTRHRSVFFAVGHGVPAHKCLFTKLVHPKKARRQKHYTNSGVLHLNLVKIEKVYSFLDYVQGGTELSCCIAIDFTASNGSPQVPDTLHYSTINHPSQYAMALQAVGEVISDYDSDNLFPAFGFGACVPPDNVVSHCFPLNGHIDNPYCEGIQGAMAAYAHSLRTVKFHGPTNFAPIINTVASIARQAEPGTQYSILLILTDGIISDLPQTRAAIVNASSLPLSIIIVGVGPANFDEMEELDGDEIRLTSRGRAAVRDIVQFVPFRDFHDAYSVKESKRRLSKAVLAEIPDQLVSYMRMQGIKPLHSPNLGFKGSGFNGDCPEDTNQTGTFSSPKTVVPSAPPEY</sequence>
<dbReference type="GO" id="GO:0071277">
    <property type="term" value="P:cellular response to calcium ion"/>
    <property type="evidence" value="ECO:0007669"/>
    <property type="project" value="TreeGrafter"/>
</dbReference>
<evidence type="ECO:0000259" key="4">
    <source>
        <dbReference type="PROSITE" id="PS50004"/>
    </source>
</evidence>
<dbReference type="OrthoDB" id="5855668at2759"/>
<dbReference type="GO" id="GO:0005544">
    <property type="term" value="F:calcium-dependent phospholipid binding"/>
    <property type="evidence" value="ECO:0007669"/>
    <property type="project" value="InterPro"/>
</dbReference>
<dbReference type="SUPFAM" id="SSF53300">
    <property type="entry name" value="vWA-like"/>
    <property type="match status" value="1"/>
</dbReference>
<dbReference type="Proteomes" id="UP000286415">
    <property type="component" value="Unassembled WGS sequence"/>
</dbReference>